<dbReference type="InterPro" id="IPR052614">
    <property type="entry name" value="CFAP65"/>
</dbReference>
<dbReference type="InterPro" id="IPR013783">
    <property type="entry name" value="Ig-like_fold"/>
</dbReference>
<evidence type="ECO:0000313" key="10">
    <source>
        <dbReference type="EMBL" id="ROH90961.1"/>
    </source>
</evidence>
<dbReference type="AlphaFoldDB" id="A0A3N0VE41"/>
<feature type="chain" id="PRO_5018073762" evidence="7">
    <location>
        <begin position="28"/>
        <end position="924"/>
    </location>
</feature>
<keyword evidence="5" id="KW-0966">Cell projection</keyword>
<feature type="compositionally biased region" description="Polar residues" evidence="6">
    <location>
        <begin position="417"/>
        <end position="439"/>
    </location>
</feature>
<evidence type="ECO:0000256" key="1">
    <source>
        <dbReference type="ARBA" id="ARBA00004138"/>
    </source>
</evidence>
<dbReference type="GO" id="GO:0009055">
    <property type="term" value="F:electron transfer activity"/>
    <property type="evidence" value="ECO:0007669"/>
    <property type="project" value="InterPro"/>
</dbReference>
<proteinExistence type="predicted"/>
<dbReference type="Pfam" id="PF22544">
    <property type="entry name" value="HYDIN_VesB_CFA65-like_Ig"/>
    <property type="match status" value="1"/>
</dbReference>
<evidence type="ECO:0000256" key="2">
    <source>
        <dbReference type="ARBA" id="ARBA00004496"/>
    </source>
</evidence>
<dbReference type="EMBL" id="RJVO01000003">
    <property type="protein sequence ID" value="ROH90961.1"/>
    <property type="molecule type" value="Genomic_DNA"/>
</dbReference>
<dbReference type="GO" id="GO:0020037">
    <property type="term" value="F:heme binding"/>
    <property type="evidence" value="ECO:0007669"/>
    <property type="project" value="InterPro"/>
</dbReference>
<comment type="subcellular location">
    <subcellularLocation>
        <location evidence="1">Cell projection</location>
        <location evidence="1">Cilium</location>
    </subcellularLocation>
    <subcellularLocation>
        <location evidence="2">Cytoplasm</location>
    </subcellularLocation>
</comment>
<organism evidence="10 11">
    <name type="scientific">Stagnimonas aquatica</name>
    <dbReference type="NCBI Taxonomy" id="2689987"/>
    <lineage>
        <taxon>Bacteria</taxon>
        <taxon>Pseudomonadati</taxon>
        <taxon>Pseudomonadota</taxon>
        <taxon>Gammaproteobacteria</taxon>
        <taxon>Nevskiales</taxon>
        <taxon>Nevskiaceae</taxon>
        <taxon>Stagnimonas</taxon>
    </lineage>
</organism>
<feature type="domain" description="HYDIN/VesB/CFA65-like Ig-like" evidence="9">
    <location>
        <begin position="228"/>
        <end position="324"/>
    </location>
</feature>
<gene>
    <name evidence="10" type="ORF">ED208_08270</name>
</gene>
<dbReference type="Pfam" id="PF15780">
    <property type="entry name" value="ASH"/>
    <property type="match status" value="1"/>
</dbReference>
<dbReference type="InParanoid" id="A0A3N0VE41"/>
<keyword evidence="4" id="KW-0969">Cilium</keyword>
<evidence type="ECO:0000259" key="9">
    <source>
        <dbReference type="Pfam" id="PF22544"/>
    </source>
</evidence>
<dbReference type="NCBIfam" id="NF012200">
    <property type="entry name" value="choice_anch_D"/>
    <property type="match status" value="6"/>
</dbReference>
<dbReference type="InterPro" id="IPR036909">
    <property type="entry name" value="Cyt_c-like_dom_sf"/>
</dbReference>
<evidence type="ECO:0000259" key="8">
    <source>
        <dbReference type="Pfam" id="PF15780"/>
    </source>
</evidence>
<dbReference type="InterPro" id="IPR053879">
    <property type="entry name" value="HYDIN_VesB_CFA65-like_Ig"/>
</dbReference>
<evidence type="ECO:0000313" key="11">
    <source>
        <dbReference type="Proteomes" id="UP000282106"/>
    </source>
</evidence>
<keyword evidence="11" id="KW-1185">Reference proteome</keyword>
<evidence type="ECO:0000256" key="5">
    <source>
        <dbReference type="ARBA" id="ARBA00023273"/>
    </source>
</evidence>
<dbReference type="PANTHER" id="PTHR46127">
    <property type="entry name" value="CILIA- AND FLAGELLA-ASSOCIATED PROTEIN 65"/>
    <property type="match status" value="1"/>
</dbReference>
<keyword evidence="3" id="KW-0963">Cytoplasm</keyword>
<feature type="region of interest" description="Disordered" evidence="6">
    <location>
        <begin position="417"/>
        <end position="440"/>
    </location>
</feature>
<dbReference type="NCBIfam" id="NF033191">
    <property type="entry name" value="JDVT-CTERM"/>
    <property type="match status" value="1"/>
</dbReference>
<keyword evidence="7" id="KW-0732">Signal</keyword>
<dbReference type="PANTHER" id="PTHR46127:SF1">
    <property type="entry name" value="CILIA- AND FLAGELLA-ASSOCIATED PROTEIN 65"/>
    <property type="match status" value="1"/>
</dbReference>
<evidence type="ECO:0000256" key="4">
    <source>
        <dbReference type="ARBA" id="ARBA00023069"/>
    </source>
</evidence>
<dbReference type="InterPro" id="IPR031549">
    <property type="entry name" value="ASH"/>
</dbReference>
<feature type="domain" description="Abnormal spindle-like microcephaly-associated protein ASH" evidence="8">
    <location>
        <begin position="565"/>
        <end position="649"/>
    </location>
</feature>
<protein>
    <submittedName>
        <fullName evidence="10">Choice-of-anchor D domain-containing protein</fullName>
    </submittedName>
</protein>
<evidence type="ECO:0000256" key="6">
    <source>
        <dbReference type="SAM" id="MobiDB-lite"/>
    </source>
</evidence>
<name>A0A3N0VE41_9GAMM</name>
<dbReference type="Proteomes" id="UP000282106">
    <property type="component" value="Unassembled WGS sequence"/>
</dbReference>
<evidence type="ECO:0000256" key="3">
    <source>
        <dbReference type="ARBA" id="ARBA00022490"/>
    </source>
</evidence>
<dbReference type="GO" id="GO:0005737">
    <property type="term" value="C:cytoplasm"/>
    <property type="evidence" value="ECO:0007669"/>
    <property type="project" value="UniProtKB-SubCell"/>
</dbReference>
<dbReference type="SUPFAM" id="SSF46626">
    <property type="entry name" value="Cytochrome c"/>
    <property type="match status" value="1"/>
</dbReference>
<feature type="signal peptide" evidence="7">
    <location>
        <begin position="1"/>
        <end position="27"/>
    </location>
</feature>
<dbReference type="RefSeq" id="WP_123211416.1">
    <property type="nucleotide sequence ID" value="NZ_RJVO01000003.1"/>
</dbReference>
<accession>A0A3N0VE41</accession>
<reference evidence="10 11" key="1">
    <citation type="submission" date="2018-10" db="EMBL/GenBank/DDBJ databases">
        <authorList>
            <person name="Chen W.-M."/>
        </authorList>
    </citation>
    <scope>NUCLEOTIDE SEQUENCE [LARGE SCALE GENOMIC DNA]</scope>
    <source>
        <strain evidence="10 11">THS-13</strain>
    </source>
</reference>
<comment type="caution">
    <text evidence="10">The sequence shown here is derived from an EMBL/GenBank/DDBJ whole genome shotgun (WGS) entry which is preliminary data.</text>
</comment>
<sequence>MPSQKITVVYGRRLLTALFLIAGSAHAADALRGKQLYSSTPGGTSCANSSCHGTNVAANRNKVQRGANNPSLIQSAINSNTGGMGIYRNNVLTATDVADIAAYIANPNVTAAPVAAVSPTTLSFAATATGATSATQTVSLSNSGSAALSISSITVSGSDFLRSGGSCAAGGSLAAGASCTVGLAFKPLSAGSKTGSLSIAHNATGSPSTVSLSGTATTPAAASPAVSPGTLSFGSVEVGSQSAAQTATVSNSGTAAMQLSSLSITNSVFSISGGTCAAGSTLAAGGGSCTVSVRFSPAASGAASGTLNIAHNASANPLTVALTGSGTTPAVAIAQLSPASLSFSQTVGSSSAAQTLTLSNSGSAPLSISAITFGGAAASEYRIGAGSTCSVGASVAAGSSCSLGVVFTPAGTGSRSASLSISHNDGAHSPSSASLNGNGTAAPAGQVSVNKLSLGFAAQAQGSRSASQTMSVSNSGSAPMQLSSIAINGAHAGDFAIDNSLSDCNTSSSMAVGASCTLGLSFAPTVSSGTRSAALQISAGSSSATVSLSGSAAPAGQPAVSWSPGSLDFGTVPLGSSASRNLSLSNSGSSTLTVIALSVSPAAYTLSHDCPGSLAAGAGCSLSIRYSPDRSGSSSGVLTLQSNAATSPDTLALSGAGIAAVGQLGWQPSAGLSYPDTAVGSASASQIATLSNSGNASVLIQQIQLAGGNSAEFSPDAASSSCSVGQSLAPGASCTLGYVFVPNGAGPRNASLNLVADAGTPPALPLSGNGVASGNAQLSLSPGYITLTSSAPNQPMQPEALVLSNDGNAVLRITTISATAGLQALNASSPAGGTCPPPPFELGPALSCTVMVSALSDQPVSGSVDVYSNSNPAKSSASVQGAPLGNAGAGGCSIGPPDQPQDPIWLLMLMLAVAVLAYRHRQRS</sequence>
<dbReference type="Gene3D" id="2.60.40.10">
    <property type="entry name" value="Immunoglobulins"/>
    <property type="match status" value="6"/>
</dbReference>
<evidence type="ECO:0000256" key="7">
    <source>
        <dbReference type="SAM" id="SignalP"/>
    </source>
</evidence>